<evidence type="ECO:0000256" key="2">
    <source>
        <dbReference type="ARBA" id="ARBA00022759"/>
    </source>
</evidence>
<evidence type="ECO:0000313" key="11">
    <source>
        <dbReference type="Proteomes" id="UP001391051"/>
    </source>
</evidence>
<organism evidence="10 11">
    <name type="scientific">Apiospora aurea</name>
    <dbReference type="NCBI Taxonomy" id="335848"/>
    <lineage>
        <taxon>Eukaryota</taxon>
        <taxon>Fungi</taxon>
        <taxon>Dikarya</taxon>
        <taxon>Ascomycota</taxon>
        <taxon>Pezizomycotina</taxon>
        <taxon>Sordariomycetes</taxon>
        <taxon>Xylariomycetidae</taxon>
        <taxon>Amphisphaeriales</taxon>
        <taxon>Apiosporaceae</taxon>
        <taxon>Apiospora</taxon>
    </lineage>
</organism>
<keyword evidence="4 8" id="KW-0378">Hydrolase</keyword>
<comment type="subunit">
    <text evidence="8">Forms a heterodimer with SLX4.</text>
</comment>
<evidence type="ECO:0000256" key="6">
    <source>
        <dbReference type="ARBA" id="ARBA00023204"/>
    </source>
</evidence>
<comment type="similarity">
    <text evidence="8">Belongs to the SLX1 family.</text>
</comment>
<protein>
    <recommendedName>
        <fullName evidence="9">GIY-YIG domain-containing protein</fullName>
    </recommendedName>
</protein>
<accession>A0ABR1QTC0</accession>
<evidence type="ECO:0000256" key="3">
    <source>
        <dbReference type="ARBA" id="ARBA00022763"/>
    </source>
</evidence>
<evidence type="ECO:0000256" key="4">
    <source>
        <dbReference type="ARBA" id="ARBA00022801"/>
    </source>
</evidence>
<keyword evidence="3 8" id="KW-0227">DNA damage</keyword>
<name>A0ABR1QTC0_9PEZI</name>
<evidence type="ECO:0000313" key="10">
    <source>
        <dbReference type="EMBL" id="KAK7965905.1"/>
    </source>
</evidence>
<comment type="function">
    <text evidence="8">Catalytic subunit of the SLX1-SLX4 structure-specific endonuclease that resolves DNA secondary structures generated during DNA repair and recombination. Has endonuclease activity towards branched DNA substrates, introducing single-strand cuts in duplex DNA close to junctions with ss-DNA.</text>
</comment>
<dbReference type="GeneID" id="92069466"/>
<dbReference type="Pfam" id="PF01541">
    <property type="entry name" value="GIY-YIG"/>
    <property type="match status" value="1"/>
</dbReference>
<dbReference type="InterPro" id="IPR050381">
    <property type="entry name" value="SLX1_endonuclease"/>
</dbReference>
<dbReference type="PROSITE" id="PS50164">
    <property type="entry name" value="GIY_YIG"/>
    <property type="match status" value="1"/>
</dbReference>
<dbReference type="HAMAP" id="MF_03100">
    <property type="entry name" value="Endonuc_su_Slx1"/>
    <property type="match status" value="1"/>
</dbReference>
<dbReference type="Gene3D" id="3.30.40.10">
    <property type="entry name" value="Zinc/RING finger domain, C3HC4 (zinc finger)"/>
    <property type="match status" value="1"/>
</dbReference>
<evidence type="ECO:0000256" key="7">
    <source>
        <dbReference type="ARBA" id="ARBA00023242"/>
    </source>
</evidence>
<keyword evidence="2 8" id="KW-0255">Endonuclease</keyword>
<dbReference type="Gene3D" id="3.40.1440.10">
    <property type="entry name" value="GIY-YIG endonuclease"/>
    <property type="match status" value="1"/>
</dbReference>
<evidence type="ECO:0000259" key="9">
    <source>
        <dbReference type="PROSITE" id="PS50164"/>
    </source>
</evidence>
<dbReference type="Proteomes" id="UP001391051">
    <property type="component" value="Unassembled WGS sequence"/>
</dbReference>
<dbReference type="PANTHER" id="PTHR20208:SF10">
    <property type="entry name" value="STRUCTURE-SPECIFIC ENDONUCLEASE SUBUNIT SLX1"/>
    <property type="match status" value="1"/>
</dbReference>
<dbReference type="EMBL" id="JAQQWE010000001">
    <property type="protein sequence ID" value="KAK7965905.1"/>
    <property type="molecule type" value="Genomic_DNA"/>
</dbReference>
<evidence type="ECO:0000256" key="5">
    <source>
        <dbReference type="ARBA" id="ARBA00023172"/>
    </source>
</evidence>
<keyword evidence="6 8" id="KW-0234">DNA repair</keyword>
<dbReference type="InterPro" id="IPR000305">
    <property type="entry name" value="GIY-YIG_endonuc"/>
</dbReference>
<dbReference type="Pfam" id="PF21202">
    <property type="entry name" value="SLX1_C"/>
    <property type="match status" value="1"/>
</dbReference>
<dbReference type="PANTHER" id="PTHR20208">
    <property type="entry name" value="STRUCTURE-SPECIFIC ENDONUCLEASE SUBUNIT SLX1"/>
    <property type="match status" value="1"/>
</dbReference>
<dbReference type="CDD" id="cd10455">
    <property type="entry name" value="GIY-YIG_SLX1"/>
    <property type="match status" value="1"/>
</dbReference>
<dbReference type="InterPro" id="IPR027520">
    <property type="entry name" value="Slx1"/>
</dbReference>
<comment type="caution">
    <text evidence="10">The sequence shown here is derived from an EMBL/GenBank/DDBJ whole genome shotgun (WGS) entry which is preliminary data.</text>
</comment>
<keyword evidence="7 8" id="KW-0539">Nucleus</keyword>
<proteinExistence type="inferred from homology"/>
<reference evidence="10 11" key="1">
    <citation type="submission" date="2023-01" db="EMBL/GenBank/DDBJ databases">
        <title>Analysis of 21 Apiospora genomes using comparative genomics revels a genus with tremendous synthesis potential of carbohydrate active enzymes and secondary metabolites.</title>
        <authorList>
            <person name="Sorensen T."/>
        </authorList>
    </citation>
    <scope>NUCLEOTIDE SEQUENCE [LARGE SCALE GENOMIC DNA]</scope>
    <source>
        <strain evidence="10 11">CBS 24483</strain>
    </source>
</reference>
<keyword evidence="5 8" id="KW-0233">DNA recombination</keyword>
<dbReference type="InterPro" id="IPR013083">
    <property type="entry name" value="Znf_RING/FYVE/PHD"/>
</dbReference>
<keyword evidence="1 8" id="KW-0540">Nuclease</keyword>
<evidence type="ECO:0000256" key="1">
    <source>
        <dbReference type="ARBA" id="ARBA00022722"/>
    </source>
</evidence>
<comment type="cofactor">
    <cofactor evidence="8">
        <name>a divalent metal cation</name>
        <dbReference type="ChEBI" id="CHEBI:60240"/>
    </cofactor>
</comment>
<feature type="domain" description="GIY-YIG" evidence="9">
    <location>
        <begin position="10"/>
        <end position="92"/>
    </location>
</feature>
<dbReference type="InterPro" id="IPR035901">
    <property type="entry name" value="GIY-YIG_endonuc_sf"/>
</dbReference>
<gene>
    <name evidence="10" type="ORF">PG986_000182</name>
</gene>
<sequence length="327" mass="35886">MAVLSKPLPALYVVYILRSTVRHASFYIGSTPHPPRRLNQHNGVAKGGAVRTSRNSLRPWEMVAVVSGFPGKIAALKFEWALANPHLSLHIPSSARITVATQKKRNGHPKRPPYSLTSVISNLHLLLRVPSFLRWPLKLHFFNRDVHKAWLKCCSTANEPLRESMPIVTDFEPNAESRVVENLGSAAEGEEAATSPPPAWGIHALPLDYAPLREIVTKTESIFSFEREGGCVVCGEHLPTGEGVYAACTNTGCEGVGHVSCWSQHLLGPGATDEVLPISGHCPKCNGPLTWGEMMTEMTLRMHGRKEVEKLLKKPRKKRAPAKAAAN</sequence>
<evidence type="ECO:0000256" key="8">
    <source>
        <dbReference type="HAMAP-Rule" id="MF_03100"/>
    </source>
</evidence>
<comment type="caution">
    <text evidence="8">Lacks conserved residue(s) required for the propagation of feature annotation.</text>
</comment>
<dbReference type="InterPro" id="IPR048749">
    <property type="entry name" value="SLX1_C"/>
</dbReference>
<dbReference type="RefSeq" id="XP_066705297.1">
    <property type="nucleotide sequence ID" value="XM_066836404.1"/>
</dbReference>
<keyword evidence="11" id="KW-1185">Reference proteome</keyword>
<comment type="subcellular location">
    <subcellularLocation>
        <location evidence="8">Nucleus</location>
    </subcellularLocation>
</comment>